<organism evidence="2 3">
    <name type="scientific">Candidatus Methylophosphatis roskildensis</name>
    <dbReference type="NCBI Taxonomy" id="2899263"/>
    <lineage>
        <taxon>Bacteria</taxon>
        <taxon>Pseudomonadati</taxon>
        <taxon>Pseudomonadota</taxon>
        <taxon>Betaproteobacteria</taxon>
        <taxon>Nitrosomonadales</taxon>
        <taxon>Sterolibacteriaceae</taxon>
        <taxon>Candidatus Methylophosphatis</taxon>
    </lineage>
</organism>
<evidence type="ECO:0000313" key="3">
    <source>
        <dbReference type="Proteomes" id="UP000807785"/>
    </source>
</evidence>
<dbReference type="SUPFAM" id="SSF88723">
    <property type="entry name" value="PIN domain-like"/>
    <property type="match status" value="1"/>
</dbReference>
<dbReference type="InterPro" id="IPR002850">
    <property type="entry name" value="PIN_toxin-like"/>
</dbReference>
<feature type="domain" description="PIN" evidence="1">
    <location>
        <begin position="2"/>
        <end position="118"/>
    </location>
</feature>
<dbReference type="InterPro" id="IPR029060">
    <property type="entry name" value="PIN-like_dom_sf"/>
</dbReference>
<dbReference type="EMBL" id="JADJEV010000003">
    <property type="protein sequence ID" value="MBK6973347.1"/>
    <property type="molecule type" value="Genomic_DNA"/>
</dbReference>
<dbReference type="PANTHER" id="PTHR34610:SF4">
    <property type="entry name" value="SLL8027 PROTEIN"/>
    <property type="match status" value="1"/>
</dbReference>
<evidence type="ECO:0000259" key="1">
    <source>
        <dbReference type="SMART" id="SM00670"/>
    </source>
</evidence>
<dbReference type="InterPro" id="IPR002716">
    <property type="entry name" value="PIN_dom"/>
</dbReference>
<proteinExistence type="predicted"/>
<protein>
    <submittedName>
        <fullName evidence="2">Toxin-antitoxin system toxin component, PIN family</fullName>
    </submittedName>
</protein>
<sequence length="148" mass="16490">MLRLVLDTNVVLDLLYWNDPAATPLMRALEAGSASAVTDTRCFQELQQVLRLDRFELDPSAQQALALRYRDICQWHDTPAVPARSLPRCKDPDDQKFLELALAADADLLVTKDKALLALERRRQALGRLAIVAPQFAVRRLAAQAAVA</sequence>
<name>A0A9D7E401_9PROT</name>
<dbReference type="Proteomes" id="UP000807785">
    <property type="component" value="Unassembled WGS sequence"/>
</dbReference>
<reference evidence="2" key="1">
    <citation type="submission" date="2020-10" db="EMBL/GenBank/DDBJ databases">
        <title>Connecting structure to function with the recovery of over 1000 high-quality activated sludge metagenome-assembled genomes encoding full-length rRNA genes using long-read sequencing.</title>
        <authorList>
            <person name="Singleton C.M."/>
            <person name="Petriglieri F."/>
            <person name="Kristensen J.M."/>
            <person name="Kirkegaard R.H."/>
            <person name="Michaelsen T.Y."/>
            <person name="Andersen M.H."/>
            <person name="Karst S.M."/>
            <person name="Dueholm M.S."/>
            <person name="Nielsen P.H."/>
            <person name="Albertsen M."/>
        </authorList>
    </citation>
    <scope>NUCLEOTIDE SEQUENCE</scope>
    <source>
        <strain evidence="2">Bjer_18-Q3-R1-45_BAT3C.347</strain>
    </source>
</reference>
<dbReference type="Pfam" id="PF13470">
    <property type="entry name" value="PIN_3"/>
    <property type="match status" value="1"/>
</dbReference>
<dbReference type="PANTHER" id="PTHR34610">
    <property type="entry name" value="SSL7007 PROTEIN"/>
    <property type="match status" value="1"/>
</dbReference>
<comment type="caution">
    <text evidence="2">The sequence shown here is derived from an EMBL/GenBank/DDBJ whole genome shotgun (WGS) entry which is preliminary data.</text>
</comment>
<dbReference type="SMART" id="SM00670">
    <property type="entry name" value="PINc"/>
    <property type="match status" value="1"/>
</dbReference>
<gene>
    <name evidence="2" type="ORF">IPH26_10525</name>
</gene>
<evidence type="ECO:0000313" key="2">
    <source>
        <dbReference type="EMBL" id="MBK6973347.1"/>
    </source>
</evidence>
<dbReference type="AlphaFoldDB" id="A0A9D7E401"/>
<dbReference type="NCBIfam" id="TIGR00305">
    <property type="entry name" value="putative toxin-antitoxin system toxin component, PIN family"/>
    <property type="match status" value="1"/>
</dbReference>
<accession>A0A9D7E401</accession>